<comment type="subcellular location">
    <subcellularLocation>
        <location evidence="1">Nucleus</location>
    </subcellularLocation>
</comment>
<feature type="compositionally biased region" description="Polar residues" evidence="9">
    <location>
        <begin position="1"/>
        <end position="11"/>
    </location>
</feature>
<evidence type="ECO:0000256" key="3">
    <source>
        <dbReference type="ARBA" id="ARBA00022771"/>
    </source>
</evidence>
<keyword evidence="6" id="KW-0804">Transcription</keyword>
<evidence type="ECO:0000256" key="4">
    <source>
        <dbReference type="ARBA" id="ARBA00022833"/>
    </source>
</evidence>
<dbReference type="Pfam" id="PF13912">
    <property type="entry name" value="zf-C2H2_6"/>
    <property type="match status" value="1"/>
</dbReference>
<dbReference type="SMART" id="SM00355">
    <property type="entry name" value="ZnF_C2H2"/>
    <property type="match status" value="1"/>
</dbReference>
<evidence type="ECO:0000313" key="11">
    <source>
        <dbReference type="Proteomes" id="UP001652660"/>
    </source>
</evidence>
<feature type="compositionally biased region" description="Low complexity" evidence="9">
    <location>
        <begin position="86"/>
        <end position="100"/>
    </location>
</feature>
<dbReference type="RefSeq" id="XP_071928809.1">
    <property type="nucleotide sequence ID" value="XM_072072708.1"/>
</dbReference>
<dbReference type="Gene3D" id="3.30.160.60">
    <property type="entry name" value="Classic Zinc Finger"/>
    <property type="match status" value="1"/>
</dbReference>
<evidence type="ECO:0000256" key="6">
    <source>
        <dbReference type="ARBA" id="ARBA00023163"/>
    </source>
</evidence>
<sequence length="160" mass="17231">METNQQPTSEIPSPRGQAGVGDSSDHEQQARSPTSQSRLYECNFCKKGFSNAQALGGHMNIHRKDKAKLKQASKENQRLIDAQGMPNNPLTPSSTSPGNNIASSVAVAEYSGPVIQANSGSWQEEFISGQGSFGAELDLELRLGHEPPKSTVVTGTRKFF</sequence>
<evidence type="ECO:0000256" key="1">
    <source>
        <dbReference type="ARBA" id="ARBA00004123"/>
    </source>
</evidence>
<keyword evidence="11" id="KW-1185">Reference proteome</keyword>
<dbReference type="SUPFAM" id="SSF57667">
    <property type="entry name" value="beta-beta-alpha zinc fingers"/>
    <property type="match status" value="1"/>
</dbReference>
<keyword evidence="4" id="KW-0862">Zinc</keyword>
<dbReference type="PROSITE" id="PS50157">
    <property type="entry name" value="ZINC_FINGER_C2H2_2"/>
    <property type="match status" value="1"/>
</dbReference>
<evidence type="ECO:0000256" key="7">
    <source>
        <dbReference type="ARBA" id="ARBA00023242"/>
    </source>
</evidence>
<proteinExistence type="predicted"/>
<evidence type="ECO:0000256" key="5">
    <source>
        <dbReference type="ARBA" id="ARBA00023015"/>
    </source>
</evidence>
<keyword evidence="2" id="KW-0479">Metal-binding</keyword>
<evidence type="ECO:0000256" key="9">
    <source>
        <dbReference type="SAM" id="MobiDB-lite"/>
    </source>
</evidence>
<evidence type="ECO:0000256" key="2">
    <source>
        <dbReference type="ARBA" id="ARBA00022723"/>
    </source>
</evidence>
<feature type="domain" description="C2H2-type" evidence="10">
    <location>
        <begin position="40"/>
        <end position="67"/>
    </location>
</feature>
<name>A0ABM4WAS9_COFAR</name>
<keyword evidence="5" id="KW-0805">Transcription regulation</keyword>
<accession>A0ABM4WAS9</accession>
<feature type="region of interest" description="Disordered" evidence="9">
    <location>
        <begin position="80"/>
        <end position="100"/>
    </location>
</feature>
<dbReference type="PANTHER" id="PTHR45801">
    <property type="entry name" value="OS07G0101800 PROTEIN"/>
    <property type="match status" value="1"/>
</dbReference>
<dbReference type="InterPro" id="IPR036236">
    <property type="entry name" value="Znf_C2H2_sf"/>
</dbReference>
<protein>
    <recommendedName>
        <fullName evidence="10">C2H2-type domain-containing protein</fullName>
    </recommendedName>
</protein>
<keyword evidence="7" id="KW-0539">Nucleus</keyword>
<dbReference type="PROSITE" id="PS00028">
    <property type="entry name" value="ZINC_FINGER_C2H2_1"/>
    <property type="match status" value="1"/>
</dbReference>
<keyword evidence="3 8" id="KW-0863">Zinc-finger</keyword>
<dbReference type="PANTHER" id="PTHR45801:SF111">
    <property type="entry name" value="C2H2 AND C2HC ZINC FINGERS SUPERFAMILY PROTEIN"/>
    <property type="match status" value="1"/>
</dbReference>
<reference evidence="11" key="1">
    <citation type="journal article" date="2025" name="Foods">
        <title>Unveiling the Microbial Signatures of Arabica Coffee Cherries: Insights into Ripeness Specific Diversity, Functional Traits, and Implications for Quality and Safety.</title>
        <authorList>
            <consortium name="RefSeq"/>
            <person name="Tenea G.N."/>
            <person name="Cifuentes V."/>
            <person name="Reyes P."/>
            <person name="Cevallos-Vallejos M."/>
        </authorList>
    </citation>
    <scope>NUCLEOTIDE SEQUENCE [LARGE SCALE GENOMIC DNA]</scope>
</reference>
<organism evidence="11 12">
    <name type="scientific">Coffea arabica</name>
    <name type="common">Arabian coffee</name>
    <dbReference type="NCBI Taxonomy" id="13443"/>
    <lineage>
        <taxon>Eukaryota</taxon>
        <taxon>Viridiplantae</taxon>
        <taxon>Streptophyta</taxon>
        <taxon>Embryophyta</taxon>
        <taxon>Tracheophyta</taxon>
        <taxon>Spermatophyta</taxon>
        <taxon>Magnoliopsida</taxon>
        <taxon>eudicotyledons</taxon>
        <taxon>Gunneridae</taxon>
        <taxon>Pentapetalae</taxon>
        <taxon>asterids</taxon>
        <taxon>lamiids</taxon>
        <taxon>Gentianales</taxon>
        <taxon>Rubiaceae</taxon>
        <taxon>Ixoroideae</taxon>
        <taxon>Gardenieae complex</taxon>
        <taxon>Bertiereae - Coffeeae clade</taxon>
        <taxon>Coffeeae</taxon>
        <taxon>Coffea</taxon>
    </lineage>
</organism>
<reference evidence="12" key="2">
    <citation type="submission" date="2025-08" db="UniProtKB">
        <authorList>
            <consortium name="RefSeq"/>
        </authorList>
    </citation>
    <scope>IDENTIFICATION</scope>
    <source>
        <tissue evidence="12">Leaves</tissue>
    </source>
</reference>
<gene>
    <name evidence="12" type="primary">LOC113695748</name>
</gene>
<dbReference type="Proteomes" id="UP001652660">
    <property type="component" value="Chromosome 1e"/>
</dbReference>
<dbReference type="GeneID" id="113695748"/>
<evidence type="ECO:0000256" key="8">
    <source>
        <dbReference type="PROSITE-ProRule" id="PRU00042"/>
    </source>
</evidence>
<evidence type="ECO:0000313" key="12">
    <source>
        <dbReference type="RefSeq" id="XP_071928809.1"/>
    </source>
</evidence>
<feature type="region of interest" description="Disordered" evidence="9">
    <location>
        <begin position="1"/>
        <end position="37"/>
    </location>
</feature>
<dbReference type="InterPro" id="IPR013087">
    <property type="entry name" value="Znf_C2H2_type"/>
</dbReference>
<evidence type="ECO:0000259" key="10">
    <source>
        <dbReference type="PROSITE" id="PS50157"/>
    </source>
</evidence>
<dbReference type="InterPro" id="IPR052426">
    <property type="entry name" value="Plant_dev_regulator"/>
</dbReference>